<evidence type="ECO:0000313" key="2">
    <source>
        <dbReference type="Proteomes" id="UP000276133"/>
    </source>
</evidence>
<protein>
    <submittedName>
        <fullName evidence="1">Uncharacterized protein</fullName>
    </submittedName>
</protein>
<comment type="caution">
    <text evidence="1">The sequence shown here is derived from an EMBL/GenBank/DDBJ whole genome shotgun (WGS) entry which is preliminary data.</text>
</comment>
<reference evidence="1 2" key="1">
    <citation type="journal article" date="2018" name="Sci. Rep.">
        <title>Genomic signatures of local adaptation to the degree of environmental predictability in rotifers.</title>
        <authorList>
            <person name="Franch-Gras L."/>
            <person name="Hahn C."/>
            <person name="Garcia-Roger E.M."/>
            <person name="Carmona M.J."/>
            <person name="Serra M."/>
            <person name="Gomez A."/>
        </authorList>
    </citation>
    <scope>NUCLEOTIDE SEQUENCE [LARGE SCALE GENOMIC DNA]</scope>
    <source>
        <strain evidence="1">HYR1</strain>
    </source>
</reference>
<dbReference type="EMBL" id="REGN01004498">
    <property type="protein sequence ID" value="RNA17221.1"/>
    <property type="molecule type" value="Genomic_DNA"/>
</dbReference>
<organism evidence="1 2">
    <name type="scientific">Brachionus plicatilis</name>
    <name type="common">Marine rotifer</name>
    <name type="synonym">Brachionus muelleri</name>
    <dbReference type="NCBI Taxonomy" id="10195"/>
    <lineage>
        <taxon>Eukaryota</taxon>
        <taxon>Metazoa</taxon>
        <taxon>Spiralia</taxon>
        <taxon>Gnathifera</taxon>
        <taxon>Rotifera</taxon>
        <taxon>Eurotatoria</taxon>
        <taxon>Monogononta</taxon>
        <taxon>Pseudotrocha</taxon>
        <taxon>Ploima</taxon>
        <taxon>Brachionidae</taxon>
        <taxon>Brachionus</taxon>
    </lineage>
</organism>
<gene>
    <name evidence="1" type="ORF">BpHYR1_044861</name>
</gene>
<accession>A0A3M7R1I0</accession>
<proteinExistence type="predicted"/>
<dbReference type="AlphaFoldDB" id="A0A3M7R1I0"/>
<evidence type="ECO:0000313" key="1">
    <source>
        <dbReference type="EMBL" id="RNA17221.1"/>
    </source>
</evidence>
<sequence length="88" mass="9963">MCDETDRKLSSLLKILFKYSSSESLMSLINLDELEFFRCNLTCVDSLKTIILETIGLGDVKCRKTNSSKKISDLEAVFPLIAKHSYLP</sequence>
<name>A0A3M7R1I0_BRAPC</name>
<keyword evidence="2" id="KW-1185">Reference proteome</keyword>
<dbReference type="Proteomes" id="UP000276133">
    <property type="component" value="Unassembled WGS sequence"/>
</dbReference>